<dbReference type="SUPFAM" id="SSF55200">
    <property type="entry name" value="Translation initiation factor IF3, C-terminal domain"/>
    <property type="match status" value="1"/>
</dbReference>
<evidence type="ECO:0000313" key="8">
    <source>
        <dbReference type="EMBL" id="OGC56092.1"/>
    </source>
</evidence>
<sequence length="172" mass="19646">MVKRVSYRINEAVKAPEIRLIGEKGEESKVMPTKEALTLAREAGLDLVEIAPGAKPPVARITNFQRFLFQKEKEEKASKKGGKSQLKEFRIRPNIGDNDLEIRTRRAEEFLRAGDRVKLTVVFRGREITHPEVGLEKVRRVIDLLKEVGSAEKDPQRMGRTYEVLINPLKRS</sequence>
<proteinExistence type="inferred from homology"/>
<reference evidence="8 9" key="1">
    <citation type="journal article" date="2016" name="Nat. Commun.">
        <title>Thousands of microbial genomes shed light on interconnected biogeochemical processes in an aquifer system.</title>
        <authorList>
            <person name="Anantharaman K."/>
            <person name="Brown C.T."/>
            <person name="Hug L.A."/>
            <person name="Sharon I."/>
            <person name="Castelle C.J."/>
            <person name="Probst A.J."/>
            <person name="Thomas B.C."/>
            <person name="Singh A."/>
            <person name="Wilkins M.J."/>
            <person name="Karaoz U."/>
            <person name="Brodie E.L."/>
            <person name="Williams K.H."/>
            <person name="Hubbard S.S."/>
            <person name="Banfield J.F."/>
        </authorList>
    </citation>
    <scope>NUCLEOTIDE SEQUENCE [LARGE SCALE GENOMIC DNA]</scope>
</reference>
<comment type="function">
    <text evidence="4">IF-3 binds to the 30S ribosomal subunit and shifts the equilibrium between 70S ribosomes and their 50S and 30S subunits in favor of the free subunits, thus enhancing the availability of 30S subunits on which protein synthesis initiation begins.</text>
</comment>
<dbReference type="Pfam" id="PF05198">
    <property type="entry name" value="IF3_N"/>
    <property type="match status" value="1"/>
</dbReference>
<organism evidence="8 9">
    <name type="scientific">candidate division WWE3 bacterium RIFCSPHIGHO2_01_FULL_48_15</name>
    <dbReference type="NCBI Taxonomy" id="1802619"/>
    <lineage>
        <taxon>Bacteria</taxon>
        <taxon>Katanobacteria</taxon>
    </lineage>
</organism>
<gene>
    <name evidence="4" type="primary">infC</name>
    <name evidence="8" type="ORF">A2797_01830</name>
</gene>
<dbReference type="GO" id="GO:0043022">
    <property type="term" value="F:ribosome binding"/>
    <property type="evidence" value="ECO:0007669"/>
    <property type="project" value="TreeGrafter"/>
</dbReference>
<feature type="domain" description="Translation initiation factor 3 C-terminal" evidence="6">
    <location>
        <begin position="85"/>
        <end position="168"/>
    </location>
</feature>
<dbReference type="GO" id="GO:0032790">
    <property type="term" value="P:ribosome disassembly"/>
    <property type="evidence" value="ECO:0007669"/>
    <property type="project" value="TreeGrafter"/>
</dbReference>
<dbReference type="GO" id="GO:0016020">
    <property type="term" value="C:membrane"/>
    <property type="evidence" value="ECO:0007669"/>
    <property type="project" value="TreeGrafter"/>
</dbReference>
<dbReference type="AlphaFoldDB" id="A0A1F4VFP1"/>
<dbReference type="Gene3D" id="3.10.20.80">
    <property type="entry name" value="Translation initiation factor 3 (IF-3), N-terminal domain"/>
    <property type="match status" value="1"/>
</dbReference>
<name>A0A1F4VFP1_UNCKA</name>
<dbReference type="GO" id="GO:0003743">
    <property type="term" value="F:translation initiation factor activity"/>
    <property type="evidence" value="ECO:0007669"/>
    <property type="project" value="UniProtKB-UniRule"/>
</dbReference>
<dbReference type="InterPro" id="IPR001288">
    <property type="entry name" value="Translation_initiation_fac_3"/>
</dbReference>
<protein>
    <recommendedName>
        <fullName evidence="4 5">Translation initiation factor IF-3</fullName>
    </recommendedName>
</protein>
<accession>A0A1F4VFP1</accession>
<evidence type="ECO:0000256" key="2">
    <source>
        <dbReference type="ARBA" id="ARBA00022540"/>
    </source>
</evidence>
<evidence type="ECO:0000256" key="3">
    <source>
        <dbReference type="ARBA" id="ARBA00022917"/>
    </source>
</evidence>
<keyword evidence="4" id="KW-0963">Cytoplasm</keyword>
<comment type="similarity">
    <text evidence="1 4">Belongs to the IF-3 family.</text>
</comment>
<dbReference type="InterPro" id="IPR019814">
    <property type="entry name" value="Translation_initiation_fac_3_N"/>
</dbReference>
<dbReference type="STRING" id="1802619.A2797_01830"/>
<evidence type="ECO:0000256" key="4">
    <source>
        <dbReference type="HAMAP-Rule" id="MF_00080"/>
    </source>
</evidence>
<evidence type="ECO:0000256" key="5">
    <source>
        <dbReference type="NCBIfam" id="TIGR00168"/>
    </source>
</evidence>
<dbReference type="Proteomes" id="UP000179005">
    <property type="component" value="Unassembled WGS sequence"/>
</dbReference>
<dbReference type="PANTHER" id="PTHR10938:SF0">
    <property type="entry name" value="TRANSLATION INITIATION FACTOR IF-3, MITOCHONDRIAL"/>
    <property type="match status" value="1"/>
</dbReference>
<evidence type="ECO:0000259" key="6">
    <source>
        <dbReference type="Pfam" id="PF00707"/>
    </source>
</evidence>
<dbReference type="GO" id="GO:0005829">
    <property type="term" value="C:cytosol"/>
    <property type="evidence" value="ECO:0007669"/>
    <property type="project" value="TreeGrafter"/>
</dbReference>
<comment type="subcellular location">
    <subcellularLocation>
        <location evidence="4">Cytoplasm</location>
    </subcellularLocation>
</comment>
<keyword evidence="3 4" id="KW-0648">Protein biosynthesis</keyword>
<dbReference type="PANTHER" id="PTHR10938">
    <property type="entry name" value="TRANSLATION INITIATION FACTOR IF-3"/>
    <property type="match status" value="1"/>
</dbReference>
<dbReference type="InterPro" id="IPR036788">
    <property type="entry name" value="T_IF-3_C_sf"/>
</dbReference>
<comment type="caution">
    <text evidence="8">The sequence shown here is derived from an EMBL/GenBank/DDBJ whole genome shotgun (WGS) entry which is preliminary data.</text>
</comment>
<dbReference type="InterPro" id="IPR036787">
    <property type="entry name" value="T_IF-3_N_sf"/>
</dbReference>
<comment type="subunit">
    <text evidence="4">Monomer.</text>
</comment>
<dbReference type="SUPFAM" id="SSF54364">
    <property type="entry name" value="Translation initiation factor IF3, N-terminal domain"/>
    <property type="match status" value="1"/>
</dbReference>
<dbReference type="Gene3D" id="3.30.110.10">
    <property type="entry name" value="Translation initiation factor 3 (IF-3), C-terminal domain"/>
    <property type="match status" value="1"/>
</dbReference>
<feature type="domain" description="Translation initiation factor 3 N-terminal" evidence="7">
    <location>
        <begin position="9"/>
        <end position="77"/>
    </location>
</feature>
<evidence type="ECO:0000259" key="7">
    <source>
        <dbReference type="Pfam" id="PF05198"/>
    </source>
</evidence>
<keyword evidence="2 4" id="KW-0396">Initiation factor</keyword>
<dbReference type="HAMAP" id="MF_00080">
    <property type="entry name" value="IF_3"/>
    <property type="match status" value="1"/>
</dbReference>
<evidence type="ECO:0000313" key="9">
    <source>
        <dbReference type="Proteomes" id="UP000179005"/>
    </source>
</evidence>
<dbReference type="EMBL" id="MEVC01000003">
    <property type="protein sequence ID" value="OGC56092.1"/>
    <property type="molecule type" value="Genomic_DNA"/>
</dbReference>
<dbReference type="Pfam" id="PF00707">
    <property type="entry name" value="IF3_C"/>
    <property type="match status" value="1"/>
</dbReference>
<dbReference type="NCBIfam" id="TIGR00168">
    <property type="entry name" value="infC"/>
    <property type="match status" value="1"/>
</dbReference>
<dbReference type="InterPro" id="IPR019815">
    <property type="entry name" value="Translation_initiation_fac_3_C"/>
</dbReference>
<evidence type="ECO:0000256" key="1">
    <source>
        <dbReference type="ARBA" id="ARBA00005439"/>
    </source>
</evidence>